<proteinExistence type="predicted"/>
<evidence type="ECO:0000313" key="2">
    <source>
        <dbReference type="Proteomes" id="UP000030671"/>
    </source>
</evidence>
<keyword evidence="2" id="KW-1185">Reference proteome</keyword>
<name>W4JWL0_HETIT</name>
<dbReference type="EMBL" id="KI925462">
    <property type="protein sequence ID" value="ETW77937.1"/>
    <property type="molecule type" value="Genomic_DNA"/>
</dbReference>
<sequence>MGHWGDIPSLAHESDNPLLKLLFQGNGPEARKDSSLLVCTAYTCRSFVRNPGLPDSRVKKSSYSHNAVRKRNFRAWTGKKHKNAPALISREVSRSFVRECTMHIRKRQRAKDEAFASIADHKSSNE</sequence>
<dbReference type="InParanoid" id="W4JWL0"/>
<accession>W4JWL0</accession>
<dbReference type="Proteomes" id="UP000030671">
    <property type="component" value="Unassembled WGS sequence"/>
</dbReference>
<organism evidence="1 2">
    <name type="scientific">Heterobasidion irregulare (strain TC 32-1)</name>
    <dbReference type="NCBI Taxonomy" id="747525"/>
    <lineage>
        <taxon>Eukaryota</taxon>
        <taxon>Fungi</taxon>
        <taxon>Dikarya</taxon>
        <taxon>Basidiomycota</taxon>
        <taxon>Agaricomycotina</taxon>
        <taxon>Agaricomycetes</taxon>
        <taxon>Russulales</taxon>
        <taxon>Bondarzewiaceae</taxon>
        <taxon>Heterobasidion</taxon>
        <taxon>Heterobasidion annosum species complex</taxon>
    </lineage>
</organism>
<gene>
    <name evidence="1" type="ORF">HETIRDRAFT_119939</name>
</gene>
<protein>
    <submittedName>
        <fullName evidence="1">Uncharacterized protein</fullName>
    </submittedName>
</protein>
<reference evidence="1 2" key="1">
    <citation type="journal article" date="2012" name="New Phytol.">
        <title>Insight into trade-off between wood decay and parasitism from the genome of a fungal forest pathogen.</title>
        <authorList>
            <person name="Olson A."/>
            <person name="Aerts A."/>
            <person name="Asiegbu F."/>
            <person name="Belbahri L."/>
            <person name="Bouzid O."/>
            <person name="Broberg A."/>
            <person name="Canback B."/>
            <person name="Coutinho P.M."/>
            <person name="Cullen D."/>
            <person name="Dalman K."/>
            <person name="Deflorio G."/>
            <person name="van Diepen L.T."/>
            <person name="Dunand C."/>
            <person name="Duplessis S."/>
            <person name="Durling M."/>
            <person name="Gonthier P."/>
            <person name="Grimwood J."/>
            <person name="Fossdal C.G."/>
            <person name="Hansson D."/>
            <person name="Henrissat B."/>
            <person name="Hietala A."/>
            <person name="Himmelstrand K."/>
            <person name="Hoffmeister D."/>
            <person name="Hogberg N."/>
            <person name="James T.Y."/>
            <person name="Karlsson M."/>
            <person name="Kohler A."/>
            <person name="Kues U."/>
            <person name="Lee Y.H."/>
            <person name="Lin Y.C."/>
            <person name="Lind M."/>
            <person name="Lindquist E."/>
            <person name="Lombard V."/>
            <person name="Lucas S."/>
            <person name="Lunden K."/>
            <person name="Morin E."/>
            <person name="Murat C."/>
            <person name="Park J."/>
            <person name="Raffaello T."/>
            <person name="Rouze P."/>
            <person name="Salamov A."/>
            <person name="Schmutz J."/>
            <person name="Solheim H."/>
            <person name="Stahlberg J."/>
            <person name="Velez H."/>
            <person name="de Vries R.P."/>
            <person name="Wiebenga A."/>
            <person name="Woodward S."/>
            <person name="Yakovlev I."/>
            <person name="Garbelotto M."/>
            <person name="Martin F."/>
            <person name="Grigoriev I.V."/>
            <person name="Stenlid J."/>
        </authorList>
    </citation>
    <scope>NUCLEOTIDE SEQUENCE [LARGE SCALE GENOMIC DNA]</scope>
    <source>
        <strain evidence="1 2">TC 32-1</strain>
    </source>
</reference>
<dbReference type="KEGG" id="hir:HETIRDRAFT_119939"/>
<dbReference type="HOGENOM" id="CLU_1981861_0_0_1"/>
<dbReference type="GeneID" id="20666671"/>
<evidence type="ECO:0000313" key="1">
    <source>
        <dbReference type="EMBL" id="ETW77937.1"/>
    </source>
</evidence>
<dbReference type="RefSeq" id="XP_009549951.1">
    <property type="nucleotide sequence ID" value="XM_009551656.1"/>
</dbReference>
<dbReference type="AlphaFoldDB" id="W4JWL0"/>